<keyword evidence="3" id="KW-0645">Protease</keyword>
<comment type="subcellular location">
    <subcellularLocation>
        <location evidence="1">Secreted</location>
    </subcellularLocation>
</comment>
<reference evidence="10" key="1">
    <citation type="submission" date="2015-11" db="EMBL/GenBank/DDBJ databases">
        <title>De novo transcriptome assembly of four potential Pierce s Disease insect vectors from Arizona vineyards.</title>
        <authorList>
            <person name="Tassone E.E."/>
        </authorList>
    </citation>
    <scope>NUCLEOTIDE SEQUENCE</scope>
</reference>
<evidence type="ECO:0000256" key="6">
    <source>
        <dbReference type="ARBA" id="ARBA00022825"/>
    </source>
</evidence>
<evidence type="ECO:0000313" key="10">
    <source>
        <dbReference type="EMBL" id="JAT02488.1"/>
    </source>
</evidence>
<evidence type="ECO:0000256" key="1">
    <source>
        <dbReference type="ARBA" id="ARBA00004613"/>
    </source>
</evidence>
<dbReference type="InterPro" id="IPR051333">
    <property type="entry name" value="CLIP_Serine_Protease"/>
</dbReference>
<dbReference type="SUPFAM" id="SSF50494">
    <property type="entry name" value="Trypsin-like serine proteases"/>
    <property type="match status" value="1"/>
</dbReference>
<dbReference type="PRINTS" id="PR00722">
    <property type="entry name" value="CHYMOTRYPSIN"/>
</dbReference>
<dbReference type="Gene3D" id="2.40.10.10">
    <property type="entry name" value="Trypsin-like serine proteases"/>
    <property type="match status" value="1"/>
</dbReference>
<accession>A0A1B6JTH5</accession>
<keyword evidence="8" id="KW-1015">Disulfide bond</keyword>
<dbReference type="GO" id="GO:0004252">
    <property type="term" value="F:serine-type endopeptidase activity"/>
    <property type="evidence" value="ECO:0007669"/>
    <property type="project" value="InterPro"/>
</dbReference>
<keyword evidence="4" id="KW-0732">Signal</keyword>
<dbReference type="SMART" id="SM00020">
    <property type="entry name" value="Tryp_SPc"/>
    <property type="match status" value="1"/>
</dbReference>
<dbReference type="CDD" id="cd00190">
    <property type="entry name" value="Tryp_SPc"/>
    <property type="match status" value="1"/>
</dbReference>
<dbReference type="GO" id="GO:0005576">
    <property type="term" value="C:extracellular region"/>
    <property type="evidence" value="ECO:0007669"/>
    <property type="project" value="UniProtKB-SubCell"/>
</dbReference>
<feature type="non-terminal residue" evidence="10">
    <location>
        <position position="1"/>
    </location>
</feature>
<protein>
    <recommendedName>
        <fullName evidence="9">Peptidase S1 domain-containing protein</fullName>
    </recommendedName>
</protein>
<evidence type="ECO:0000256" key="5">
    <source>
        <dbReference type="ARBA" id="ARBA00022801"/>
    </source>
</evidence>
<dbReference type="FunFam" id="2.40.10.10:FF:000146">
    <property type="entry name" value="Serine protease 53"/>
    <property type="match status" value="1"/>
</dbReference>
<dbReference type="PANTHER" id="PTHR24260">
    <property type="match status" value="1"/>
</dbReference>
<dbReference type="AlphaFoldDB" id="A0A1B6JTH5"/>
<sequence>QATSYRLGHRLNKSDVKKEEAIVILLRITIRPTVMAGTMFLGTLVNGLARPQIPESPCPQVFQYQSHTVPGDSGITVTGLITVISPPIGTMLYLLVHLQLQAVLPSKYVGLVEVADKSNLTAGNLSSALMYRVRFPLVTPLPTVRHISINSQVICTGPQVRGPVVTDIRLEHTLRQVPTTVQPPMKHKPKIFHHVDPGGECGIAVTANPLVLGGRLIKRGEWPWLAAVFVVNSLGLEFHCSGSIITRSYILTVGHCIRDEDTVTKKPSEVVVYLGKFNLQQWEEPHSVIKQVSEIHIHPDFDPTKYTADVALLQLKTLIDYSMFIQPVCLWSEPPQLDLIVGRVGTVVGWGKDNLGNKMSPTPRLLEIPIVSTEECVGSHSEFFFLTSSTTLCAGAKDGVGPCNGDSGGGLMLPVKDSLNVTRWQLRGLVSLSLLNATTLACDLSQYIVFTDTAKFIPWIASVINQKSN</sequence>
<evidence type="ECO:0000256" key="8">
    <source>
        <dbReference type="ARBA" id="ARBA00023157"/>
    </source>
</evidence>
<feature type="domain" description="Peptidase S1" evidence="9">
    <location>
        <begin position="211"/>
        <end position="465"/>
    </location>
</feature>
<evidence type="ECO:0000256" key="2">
    <source>
        <dbReference type="ARBA" id="ARBA00022525"/>
    </source>
</evidence>
<name>A0A1B6JTH5_9HEMI</name>
<evidence type="ECO:0000256" key="7">
    <source>
        <dbReference type="ARBA" id="ARBA00023145"/>
    </source>
</evidence>
<dbReference type="InterPro" id="IPR001254">
    <property type="entry name" value="Trypsin_dom"/>
</dbReference>
<dbReference type="Pfam" id="PF16030">
    <property type="entry name" value="GD_N"/>
    <property type="match status" value="1"/>
</dbReference>
<dbReference type="Pfam" id="PF00089">
    <property type="entry name" value="Trypsin"/>
    <property type="match status" value="1"/>
</dbReference>
<evidence type="ECO:0000256" key="4">
    <source>
        <dbReference type="ARBA" id="ARBA00022729"/>
    </source>
</evidence>
<keyword evidence="2" id="KW-0964">Secreted</keyword>
<organism evidence="10">
    <name type="scientific">Homalodisca liturata</name>
    <dbReference type="NCBI Taxonomy" id="320908"/>
    <lineage>
        <taxon>Eukaryota</taxon>
        <taxon>Metazoa</taxon>
        <taxon>Ecdysozoa</taxon>
        <taxon>Arthropoda</taxon>
        <taxon>Hexapoda</taxon>
        <taxon>Insecta</taxon>
        <taxon>Pterygota</taxon>
        <taxon>Neoptera</taxon>
        <taxon>Paraneoptera</taxon>
        <taxon>Hemiptera</taxon>
        <taxon>Auchenorrhyncha</taxon>
        <taxon>Membracoidea</taxon>
        <taxon>Cicadellidae</taxon>
        <taxon>Cicadellinae</taxon>
        <taxon>Proconiini</taxon>
        <taxon>Homalodisca</taxon>
    </lineage>
</organism>
<evidence type="ECO:0000256" key="3">
    <source>
        <dbReference type="ARBA" id="ARBA00022670"/>
    </source>
</evidence>
<dbReference type="InterPro" id="IPR031986">
    <property type="entry name" value="GD_N"/>
</dbReference>
<keyword evidence="7" id="KW-0865">Zymogen</keyword>
<dbReference type="GO" id="GO:0006508">
    <property type="term" value="P:proteolysis"/>
    <property type="evidence" value="ECO:0007669"/>
    <property type="project" value="UniProtKB-KW"/>
</dbReference>
<dbReference type="EMBL" id="GECU01005219">
    <property type="protein sequence ID" value="JAT02488.1"/>
    <property type="molecule type" value="Transcribed_RNA"/>
</dbReference>
<proteinExistence type="predicted"/>
<dbReference type="PANTHER" id="PTHR24260:SF143">
    <property type="entry name" value="SERINE PROTEASE GD-LIKE PROTEIN"/>
    <property type="match status" value="1"/>
</dbReference>
<gene>
    <name evidence="10" type="ORF">g.9111</name>
</gene>
<dbReference type="PROSITE" id="PS50240">
    <property type="entry name" value="TRYPSIN_DOM"/>
    <property type="match status" value="1"/>
</dbReference>
<evidence type="ECO:0000259" key="9">
    <source>
        <dbReference type="PROSITE" id="PS50240"/>
    </source>
</evidence>
<keyword evidence="5" id="KW-0378">Hydrolase</keyword>
<dbReference type="InterPro" id="IPR001314">
    <property type="entry name" value="Peptidase_S1A"/>
</dbReference>
<keyword evidence="6" id="KW-0720">Serine protease</keyword>
<dbReference type="InterPro" id="IPR009003">
    <property type="entry name" value="Peptidase_S1_PA"/>
</dbReference>
<dbReference type="InterPro" id="IPR043504">
    <property type="entry name" value="Peptidase_S1_PA_chymotrypsin"/>
</dbReference>